<evidence type="ECO:0000256" key="1">
    <source>
        <dbReference type="ARBA" id="ARBA00022491"/>
    </source>
</evidence>
<keyword evidence="1" id="KW-0678">Repressor</keyword>
<feature type="region of interest" description="Disordered" evidence="4">
    <location>
        <begin position="298"/>
        <end position="373"/>
    </location>
</feature>
<evidence type="ECO:0000256" key="4">
    <source>
        <dbReference type="SAM" id="MobiDB-lite"/>
    </source>
</evidence>
<comment type="caution">
    <text evidence="5">The sequence shown here is derived from an EMBL/GenBank/DDBJ whole genome shotgun (WGS) entry which is preliminary data.</text>
</comment>
<accession>A0A834X349</accession>
<feature type="region of interest" description="Disordered" evidence="4">
    <location>
        <begin position="82"/>
        <end position="101"/>
    </location>
</feature>
<dbReference type="InterPro" id="IPR040356">
    <property type="entry name" value="SPEAR"/>
</dbReference>
<feature type="region of interest" description="Disordered" evidence="4">
    <location>
        <begin position="31"/>
        <end position="66"/>
    </location>
</feature>
<feature type="compositionally biased region" description="Polar residues" evidence="4">
    <location>
        <begin position="364"/>
        <end position="373"/>
    </location>
</feature>
<keyword evidence="2" id="KW-0805">Transcription regulation</keyword>
<dbReference type="EMBL" id="JAAIUW010000004">
    <property type="protein sequence ID" value="KAF7836668.1"/>
    <property type="molecule type" value="Genomic_DNA"/>
</dbReference>
<evidence type="ECO:0000313" key="6">
    <source>
        <dbReference type="Proteomes" id="UP000634136"/>
    </source>
</evidence>
<protein>
    <submittedName>
        <fullName evidence="5">SPOROCYTELESS-like EAR-containing protein</fullName>
    </submittedName>
</protein>
<dbReference type="InterPro" id="IPR014855">
    <property type="entry name" value="NOZZLE"/>
</dbReference>
<keyword evidence="3" id="KW-0804">Transcription</keyword>
<keyword evidence="6" id="KW-1185">Reference proteome</keyword>
<gene>
    <name evidence="5" type="ORF">G2W53_011527</name>
</gene>
<dbReference type="Pfam" id="PF08744">
    <property type="entry name" value="NOZZLE"/>
    <property type="match status" value="1"/>
</dbReference>
<dbReference type="Proteomes" id="UP000634136">
    <property type="component" value="Unassembled WGS sequence"/>
</dbReference>
<name>A0A834X349_9FABA</name>
<dbReference type="AlphaFoldDB" id="A0A834X349"/>
<reference evidence="5" key="1">
    <citation type="submission" date="2020-09" db="EMBL/GenBank/DDBJ databases">
        <title>Genome-Enabled Discovery of Anthraquinone Biosynthesis in Senna tora.</title>
        <authorList>
            <person name="Kang S.-H."/>
            <person name="Pandey R.P."/>
            <person name="Lee C.-M."/>
            <person name="Sim J.-S."/>
            <person name="Jeong J.-T."/>
            <person name="Choi B.-S."/>
            <person name="Jung M."/>
            <person name="Ginzburg D."/>
            <person name="Zhao K."/>
            <person name="Won S.Y."/>
            <person name="Oh T.-J."/>
            <person name="Yu Y."/>
            <person name="Kim N.-H."/>
            <person name="Lee O.R."/>
            <person name="Lee T.-H."/>
            <person name="Bashyal P."/>
            <person name="Kim T.-S."/>
            <person name="Lee W.-H."/>
            <person name="Kawkins C."/>
            <person name="Kim C.-K."/>
            <person name="Kim J.S."/>
            <person name="Ahn B.O."/>
            <person name="Rhee S.Y."/>
            <person name="Sohng J.K."/>
        </authorList>
    </citation>
    <scope>NUCLEOTIDE SEQUENCE</scope>
    <source>
        <tissue evidence="5">Leaf</tissue>
    </source>
</reference>
<dbReference type="GO" id="GO:0003700">
    <property type="term" value="F:DNA-binding transcription factor activity"/>
    <property type="evidence" value="ECO:0007669"/>
    <property type="project" value="InterPro"/>
</dbReference>
<evidence type="ECO:0000256" key="2">
    <source>
        <dbReference type="ARBA" id="ARBA00023015"/>
    </source>
</evidence>
<dbReference type="PANTHER" id="PTHR33388:SF1">
    <property type="entry name" value="PROTEIN SPEAR2"/>
    <property type="match status" value="1"/>
</dbReference>
<organism evidence="5 6">
    <name type="scientific">Senna tora</name>
    <dbReference type="NCBI Taxonomy" id="362788"/>
    <lineage>
        <taxon>Eukaryota</taxon>
        <taxon>Viridiplantae</taxon>
        <taxon>Streptophyta</taxon>
        <taxon>Embryophyta</taxon>
        <taxon>Tracheophyta</taxon>
        <taxon>Spermatophyta</taxon>
        <taxon>Magnoliopsida</taxon>
        <taxon>eudicotyledons</taxon>
        <taxon>Gunneridae</taxon>
        <taxon>Pentapetalae</taxon>
        <taxon>rosids</taxon>
        <taxon>fabids</taxon>
        <taxon>Fabales</taxon>
        <taxon>Fabaceae</taxon>
        <taxon>Caesalpinioideae</taxon>
        <taxon>Cassia clade</taxon>
        <taxon>Senna</taxon>
    </lineage>
</organism>
<evidence type="ECO:0000313" key="5">
    <source>
        <dbReference type="EMBL" id="KAF7836668.1"/>
    </source>
</evidence>
<feature type="compositionally biased region" description="Basic and acidic residues" evidence="4">
    <location>
        <begin position="303"/>
        <end position="312"/>
    </location>
</feature>
<feature type="compositionally biased region" description="Basic residues" evidence="4">
    <location>
        <begin position="49"/>
        <end position="59"/>
    </location>
</feature>
<dbReference type="PANTHER" id="PTHR33388">
    <property type="entry name" value="OS01G0212500 PROTEIN"/>
    <property type="match status" value="1"/>
</dbReference>
<sequence length="373" mass="40402">MAACFLCRSSNITTSDVLVLSENSRWKIKAMAQQDQAQKCSSSGGGGKSSRKAKQKKVPQRGLGVAQLERIRVEEEKRKEAASSIFATPSPSPPSSSSSVSLATFHHHSNLNHLSASIPCGGSPLDDDAKAANSSTFEAATWHSIPVHGHGNIGGNGPPKLCDFEKEILSTMSLPNFESNPTWLFQDWTQRTQQQPCSSMVVNDYSITEPPSNQNYSSSNSCVPMKQEEKMMMGLKRSYPFSMDVPSASSSFNFKIPTFTTFMRTNEKDSCGSGTTGLNFDAASSTFREVLPFCSTLKNSEPNSKKSNKENENFNGDFLTLAPPPTPPSQGINLQDQIPPLHSFFPPPPSSSSTVEKCNGGNGESSIDLNLKL</sequence>
<dbReference type="OrthoDB" id="1926221at2759"/>
<proteinExistence type="predicted"/>
<evidence type="ECO:0000256" key="3">
    <source>
        <dbReference type="ARBA" id="ARBA00023163"/>
    </source>
</evidence>